<dbReference type="GO" id="GO:0008671">
    <property type="term" value="F:2-dehydro-3-deoxygalactonokinase activity"/>
    <property type="evidence" value="ECO:0007669"/>
    <property type="project" value="InterPro"/>
</dbReference>
<dbReference type="RefSeq" id="WP_118999574.1">
    <property type="nucleotide sequence ID" value="NZ_QWGP01000004.1"/>
</dbReference>
<reference evidence="1 2" key="1">
    <citation type="submission" date="2018-08" db="EMBL/GenBank/DDBJ databases">
        <title>Draft genome sequence of Rhodobacter sphaeroides FY.</title>
        <authorList>
            <person name="Rayyan A."/>
            <person name="Meyer T.E."/>
            <person name="Kyndt J.A."/>
        </authorList>
    </citation>
    <scope>NUCLEOTIDE SEQUENCE [LARGE SCALE GENOMIC DNA]</scope>
    <source>
        <strain evidence="1 2">FY</strain>
    </source>
</reference>
<dbReference type="Pfam" id="PF05035">
    <property type="entry name" value="DGOK"/>
    <property type="match status" value="1"/>
</dbReference>
<dbReference type="EMBL" id="QWGP01000004">
    <property type="protein sequence ID" value="RHZ97025.1"/>
    <property type="molecule type" value="Genomic_DNA"/>
</dbReference>
<dbReference type="InterPro" id="IPR042257">
    <property type="entry name" value="DGOK_C"/>
</dbReference>
<dbReference type="Gene3D" id="3.30.420.300">
    <property type="entry name" value="2-keto-3-deoxy-galactonokinase, substrate binding domain"/>
    <property type="match status" value="1"/>
</dbReference>
<accession>A0AAX1UNS0</accession>
<gene>
    <name evidence="1" type="ORF">D1114_06070</name>
</gene>
<protein>
    <submittedName>
        <fullName evidence="1">2-dehydro-3-deoxygalactonokinase</fullName>
    </submittedName>
</protein>
<dbReference type="GO" id="GO:0034194">
    <property type="term" value="P:D-galactonate catabolic process"/>
    <property type="evidence" value="ECO:0007669"/>
    <property type="project" value="InterPro"/>
</dbReference>
<dbReference type="InterPro" id="IPR007729">
    <property type="entry name" value="DGOK"/>
</dbReference>
<evidence type="ECO:0000313" key="2">
    <source>
        <dbReference type="Proteomes" id="UP000266305"/>
    </source>
</evidence>
<sequence>MRPGWIAADWGTSRLRVWAMGAEGVLAEARSDEGMGQVAAGGFEAALLRLIGPWLGDGPAVPVVVCGMAGARQGWQEAPYRRLPCAPVDPQALVPVPSEDPQIAVRIVPGLAQAKPADVMRGEETQIAGALALLGSFDGVICLPGTHSKWAQVSAGEVVSFRSFLTGELFALLSERSVLRHGLAAEGWDDEAFLAAVSDGMSHPQKLGAKLFGLRAEALLQDLPPATARARLSGLLIGLELVGARSYWLGQPVVLVGEEALAARYGAALAAQGVQARLLPAAACTLGGLAAAVGQLTLASSGAGRKA</sequence>
<dbReference type="Proteomes" id="UP000266305">
    <property type="component" value="Unassembled WGS sequence"/>
</dbReference>
<evidence type="ECO:0000313" key="1">
    <source>
        <dbReference type="EMBL" id="RHZ97025.1"/>
    </source>
</evidence>
<organism evidence="1 2">
    <name type="scientific">Cereibacter sphaeroides</name>
    <name type="common">Rhodobacter sphaeroides</name>
    <dbReference type="NCBI Taxonomy" id="1063"/>
    <lineage>
        <taxon>Bacteria</taxon>
        <taxon>Pseudomonadati</taxon>
        <taxon>Pseudomonadota</taxon>
        <taxon>Alphaproteobacteria</taxon>
        <taxon>Rhodobacterales</taxon>
        <taxon>Paracoccaceae</taxon>
        <taxon>Cereibacter</taxon>
    </lineage>
</organism>
<dbReference type="AlphaFoldDB" id="A0AAX1UNS0"/>
<comment type="caution">
    <text evidence="1">The sequence shown here is derived from an EMBL/GenBank/DDBJ whole genome shotgun (WGS) entry which is preliminary data.</text>
</comment>
<name>A0AAX1UNS0_CERSP</name>
<dbReference type="Gene3D" id="3.30.420.310">
    <property type="entry name" value="2-keto-3-deoxy-galactonokinase, C-terminal domain"/>
    <property type="match status" value="1"/>
</dbReference>
<proteinExistence type="predicted"/>
<dbReference type="InterPro" id="IPR042258">
    <property type="entry name" value="DGOK_N"/>
</dbReference>